<dbReference type="CDD" id="cd23784">
    <property type="entry name" value="RWD_Spc25"/>
    <property type="match status" value="1"/>
</dbReference>
<comment type="similarity">
    <text evidence="1 9">Belongs to the SPC25 family.</text>
</comment>
<dbReference type="EMBL" id="CP119880">
    <property type="protein sequence ID" value="WFD35947.1"/>
    <property type="molecule type" value="Genomic_DNA"/>
</dbReference>
<keyword evidence="3 9" id="KW-0132">Cell division</keyword>
<keyword evidence="6" id="KW-0175">Coiled coil</keyword>
<keyword evidence="8 9" id="KW-0137">Centromere</keyword>
<evidence type="ECO:0000256" key="8">
    <source>
        <dbReference type="ARBA" id="ARBA00023328"/>
    </source>
</evidence>
<accession>A0AAF0F0B9</accession>
<name>A0AAF0F0B9_9BASI</name>
<protein>
    <recommendedName>
        <fullName evidence="9">Kinetochore protein SPC25</fullName>
    </recommendedName>
</protein>
<comment type="subunit">
    <text evidence="9">Component of the NDC80 complex.</text>
</comment>
<evidence type="ECO:0000259" key="11">
    <source>
        <dbReference type="Pfam" id="PF08234"/>
    </source>
</evidence>
<evidence type="ECO:0000256" key="1">
    <source>
        <dbReference type="ARBA" id="ARBA00006379"/>
    </source>
</evidence>
<evidence type="ECO:0000256" key="4">
    <source>
        <dbReference type="ARBA" id="ARBA00022776"/>
    </source>
</evidence>
<evidence type="ECO:0000256" key="6">
    <source>
        <dbReference type="ARBA" id="ARBA00023054"/>
    </source>
</evidence>
<gene>
    <name evidence="12" type="primary">SPC25</name>
    <name evidence="12" type="ORF">MCUN1_002818</name>
</gene>
<keyword evidence="7 9" id="KW-0131">Cell cycle</keyword>
<keyword evidence="13" id="KW-1185">Reference proteome</keyword>
<organism evidence="12 13">
    <name type="scientific">Malassezia cuniculi</name>
    <dbReference type="NCBI Taxonomy" id="948313"/>
    <lineage>
        <taxon>Eukaryota</taxon>
        <taxon>Fungi</taxon>
        <taxon>Dikarya</taxon>
        <taxon>Basidiomycota</taxon>
        <taxon>Ustilaginomycotina</taxon>
        <taxon>Malasseziomycetes</taxon>
        <taxon>Malasseziales</taxon>
        <taxon>Malasseziaceae</taxon>
        <taxon>Malassezia</taxon>
    </lineage>
</organism>
<feature type="domain" description="Chromosome segregation protein Spc25 C-terminal" evidence="11">
    <location>
        <begin position="162"/>
        <end position="229"/>
    </location>
</feature>
<evidence type="ECO:0000256" key="7">
    <source>
        <dbReference type="ARBA" id="ARBA00023306"/>
    </source>
</evidence>
<evidence type="ECO:0000256" key="3">
    <source>
        <dbReference type="ARBA" id="ARBA00022618"/>
    </source>
</evidence>
<comment type="subcellular location">
    <subcellularLocation>
        <location evidence="9">Nucleus</location>
    </subcellularLocation>
    <subcellularLocation>
        <location evidence="9">Chromosome</location>
        <location evidence="9">Centromere</location>
        <location evidence="9">Kinetochore</location>
    </subcellularLocation>
</comment>
<dbReference type="PANTHER" id="PTHR14281">
    <property type="entry name" value="KINETOCHORE PROTEIN SPC25-RELATED"/>
    <property type="match status" value="1"/>
</dbReference>
<comment type="function">
    <text evidence="9">Acts as a component of the essential kinetochore-associated NDC80 complex, which is required for chromosome segregation and spindle checkpoint activity.</text>
</comment>
<dbReference type="GO" id="GO:0051301">
    <property type="term" value="P:cell division"/>
    <property type="evidence" value="ECO:0007669"/>
    <property type="project" value="UniProtKB-UniRule"/>
</dbReference>
<dbReference type="GO" id="GO:0005634">
    <property type="term" value="C:nucleus"/>
    <property type="evidence" value="ECO:0007669"/>
    <property type="project" value="UniProtKB-SubCell"/>
</dbReference>
<dbReference type="AlphaFoldDB" id="A0AAF0F0B9"/>
<evidence type="ECO:0000256" key="9">
    <source>
        <dbReference type="RuleBase" id="RU367150"/>
    </source>
</evidence>
<evidence type="ECO:0000313" key="13">
    <source>
        <dbReference type="Proteomes" id="UP001219933"/>
    </source>
</evidence>
<sequence length="236" mass="26603">MVEADISVAEPAVLDFSELNSTLDAFLKRFQEFVHSAVAENDNRHAKAARLRDEHEERMRKLEQEREASKAAQKELWETVASERNDDARLRASVQALYAQSASLVQRTAELQSEVSELRARVQSRKRQREDQAARLRLQIKRNAPEREQLEQLTGCHVEPAEDGVLTFVFTLLSESSPKRAVSVSVDVSQTRYAVTAHDTIPAPRIQALVRTLNQTGDFYTFIIGVRKAACEALGT</sequence>
<dbReference type="Proteomes" id="UP001219933">
    <property type="component" value="Chromosome 4"/>
</dbReference>
<dbReference type="Gene3D" id="3.30.457.50">
    <property type="entry name" value="Chromosome segregation protein Spc25"/>
    <property type="match status" value="1"/>
</dbReference>
<dbReference type="InterPro" id="IPR013255">
    <property type="entry name" value="Spc25_C"/>
</dbReference>
<evidence type="ECO:0000313" key="12">
    <source>
        <dbReference type="EMBL" id="WFD35947.1"/>
    </source>
</evidence>
<dbReference type="GO" id="GO:0007059">
    <property type="term" value="P:chromosome segregation"/>
    <property type="evidence" value="ECO:0007669"/>
    <property type="project" value="InterPro"/>
</dbReference>
<feature type="region of interest" description="Disordered" evidence="10">
    <location>
        <begin position="45"/>
        <end position="68"/>
    </location>
</feature>
<dbReference type="PANTHER" id="PTHR14281:SF0">
    <property type="entry name" value="KINETOCHORE PROTEIN SPC25"/>
    <property type="match status" value="1"/>
</dbReference>
<dbReference type="InterPro" id="IPR045143">
    <property type="entry name" value="Spc25"/>
</dbReference>
<evidence type="ECO:0000256" key="2">
    <source>
        <dbReference type="ARBA" id="ARBA00022454"/>
    </source>
</evidence>
<keyword evidence="4 9" id="KW-0498">Mitosis</keyword>
<evidence type="ECO:0000256" key="5">
    <source>
        <dbReference type="ARBA" id="ARBA00022838"/>
    </source>
</evidence>
<keyword evidence="9" id="KW-0539">Nucleus</keyword>
<keyword evidence="2 9" id="KW-0158">Chromosome</keyword>
<dbReference type="Pfam" id="PF08234">
    <property type="entry name" value="Spindle_Spc25"/>
    <property type="match status" value="1"/>
</dbReference>
<keyword evidence="5 9" id="KW-0995">Kinetochore</keyword>
<dbReference type="GO" id="GO:0031262">
    <property type="term" value="C:Ndc80 complex"/>
    <property type="evidence" value="ECO:0007669"/>
    <property type="project" value="InterPro"/>
</dbReference>
<evidence type="ECO:0000256" key="10">
    <source>
        <dbReference type="SAM" id="MobiDB-lite"/>
    </source>
</evidence>
<proteinExistence type="inferred from homology"/>
<reference evidence="12" key="1">
    <citation type="submission" date="2023-03" db="EMBL/GenBank/DDBJ databases">
        <title>Mating type loci evolution in Malassezia.</title>
        <authorList>
            <person name="Coelho M.A."/>
        </authorList>
    </citation>
    <scope>NUCLEOTIDE SEQUENCE</scope>
    <source>
        <strain evidence="12">CBS 11721</strain>
    </source>
</reference>